<protein>
    <submittedName>
        <fullName evidence="1">Uncharacterized protein</fullName>
    </submittedName>
</protein>
<proteinExistence type="predicted"/>
<accession>A0AAW2HJP6</accession>
<dbReference type="EMBL" id="JARGDH010000004">
    <property type="protein sequence ID" value="KAL0270030.1"/>
    <property type="molecule type" value="Genomic_DNA"/>
</dbReference>
<organism evidence="1">
    <name type="scientific">Menopon gallinae</name>
    <name type="common">poultry shaft louse</name>
    <dbReference type="NCBI Taxonomy" id="328185"/>
    <lineage>
        <taxon>Eukaryota</taxon>
        <taxon>Metazoa</taxon>
        <taxon>Ecdysozoa</taxon>
        <taxon>Arthropoda</taxon>
        <taxon>Hexapoda</taxon>
        <taxon>Insecta</taxon>
        <taxon>Pterygota</taxon>
        <taxon>Neoptera</taxon>
        <taxon>Paraneoptera</taxon>
        <taxon>Psocodea</taxon>
        <taxon>Troctomorpha</taxon>
        <taxon>Phthiraptera</taxon>
        <taxon>Amblycera</taxon>
        <taxon>Menoponidae</taxon>
        <taxon>Menopon</taxon>
    </lineage>
</organism>
<gene>
    <name evidence="1" type="ORF">PYX00_007573</name>
</gene>
<evidence type="ECO:0000313" key="1">
    <source>
        <dbReference type="EMBL" id="KAL0270030.1"/>
    </source>
</evidence>
<name>A0AAW2HJP6_9NEOP</name>
<comment type="caution">
    <text evidence="1">The sequence shown here is derived from an EMBL/GenBank/DDBJ whole genome shotgun (WGS) entry which is preliminary data.</text>
</comment>
<dbReference type="AlphaFoldDB" id="A0AAW2HJP6"/>
<sequence length="84" mass="9044">MKVAVVVKEEISDVESEYSSDLSTNSNSVNLGTTSAIHQNGDAPATTAEMKEFYPSVLVTLVTNIVALVHSDPHARMFIDLCGF</sequence>
<reference evidence="1" key="1">
    <citation type="journal article" date="2024" name="Gigascience">
        <title>Chromosome-level genome of the poultry shaft louse Menopon gallinae provides insight into the host-switching and adaptive evolution of parasitic lice.</title>
        <authorList>
            <person name="Xu Y."/>
            <person name="Ma L."/>
            <person name="Liu S."/>
            <person name="Liang Y."/>
            <person name="Liu Q."/>
            <person name="He Z."/>
            <person name="Tian L."/>
            <person name="Duan Y."/>
            <person name="Cai W."/>
            <person name="Li H."/>
            <person name="Song F."/>
        </authorList>
    </citation>
    <scope>NUCLEOTIDE SEQUENCE</scope>
    <source>
        <strain evidence="1">Cailab_2023a</strain>
    </source>
</reference>